<proteinExistence type="predicted"/>
<sequence length="256" mass="28356">MGNGRCSESSSGASCLGVHSLLLVQTGWPAVYEFTLWWEPMSSFSLGSFCVQLFGALWCHNSERSPSFHCGIFWSFDTIGRVTRGFAPTALRCKVEDAGGNDGRIPPPCVPSAYGRKSKASEETFHWSTNTLRDLDSWMSACKVLVAFEESAPSSSKEGKIHIVDVSFLKFSTQHIGIMQLSGNGHQGCPNADCRIQERSMEIRNPDIDASWYTGRGIRPVGRFGRRASEVRRGSDYPSHRFCIPVEENDDSSLDE</sequence>
<keyword evidence="2" id="KW-1185">Reference proteome</keyword>
<gene>
    <name evidence="1" type="primary">Prlh</name>
    <name evidence="1" type="ORF">GTO92_0001087</name>
</gene>
<dbReference type="PANTHER" id="PTHR17206">
    <property type="entry name" value="PROLACTIN-RELEASING PEPTIDE"/>
    <property type="match status" value="1"/>
</dbReference>
<accession>A0ABS2YXV8</accession>
<evidence type="ECO:0000313" key="2">
    <source>
        <dbReference type="Proteomes" id="UP001166052"/>
    </source>
</evidence>
<evidence type="ECO:0000313" key="1">
    <source>
        <dbReference type="EMBL" id="MBN3291430.1"/>
    </source>
</evidence>
<dbReference type="InterPro" id="IPR026194">
    <property type="entry name" value="PrRP"/>
</dbReference>
<reference evidence="1" key="1">
    <citation type="journal article" date="2021" name="Cell">
        <title>Tracing the genetic footprints of vertebrate landing in non-teleost ray-finned fishes.</title>
        <authorList>
            <person name="Bi X."/>
            <person name="Wang K."/>
            <person name="Yang L."/>
            <person name="Pan H."/>
            <person name="Jiang H."/>
            <person name="Wei Q."/>
            <person name="Fang M."/>
            <person name="Yu H."/>
            <person name="Zhu C."/>
            <person name="Cai Y."/>
            <person name="He Y."/>
            <person name="Gan X."/>
            <person name="Zeng H."/>
            <person name="Yu D."/>
            <person name="Zhu Y."/>
            <person name="Jiang H."/>
            <person name="Qiu Q."/>
            <person name="Yang H."/>
            <person name="Zhang Y.E."/>
            <person name="Wang W."/>
            <person name="Zhu M."/>
            <person name="He S."/>
            <person name="Zhang G."/>
        </authorList>
    </citation>
    <scope>NUCLEOTIDE SEQUENCE</scope>
    <source>
        <strain evidence="1">Bchr_001</strain>
    </source>
</reference>
<feature type="non-terminal residue" evidence="1">
    <location>
        <position position="256"/>
    </location>
</feature>
<name>A0ABS2YXV8_POLSE</name>
<feature type="non-terminal residue" evidence="1">
    <location>
        <position position="1"/>
    </location>
</feature>
<comment type="caution">
    <text evidence="1">The sequence shown here is derived from an EMBL/GenBank/DDBJ whole genome shotgun (WGS) entry which is preliminary data.</text>
</comment>
<dbReference type="Proteomes" id="UP001166052">
    <property type="component" value="Unassembled WGS sequence"/>
</dbReference>
<dbReference type="PANTHER" id="PTHR17206:SF1">
    <property type="entry name" value="PROLACTIN-RELEASING PEPTIDE"/>
    <property type="match status" value="1"/>
</dbReference>
<dbReference type="EMBL" id="JAAWVN010012605">
    <property type="protein sequence ID" value="MBN3291430.1"/>
    <property type="molecule type" value="Genomic_DNA"/>
</dbReference>
<organism evidence="1 2">
    <name type="scientific">Polypterus senegalus</name>
    <name type="common">Senegal bichir</name>
    <dbReference type="NCBI Taxonomy" id="55291"/>
    <lineage>
        <taxon>Eukaryota</taxon>
        <taxon>Metazoa</taxon>
        <taxon>Chordata</taxon>
        <taxon>Craniata</taxon>
        <taxon>Vertebrata</taxon>
        <taxon>Euteleostomi</taxon>
        <taxon>Actinopterygii</taxon>
        <taxon>Polypteriformes</taxon>
        <taxon>Polypteridae</taxon>
        <taxon>Polypterus</taxon>
    </lineage>
</organism>
<dbReference type="Pfam" id="PF15172">
    <property type="entry name" value="Prolactin_RP"/>
    <property type="match status" value="1"/>
</dbReference>
<protein>
    <submittedName>
        <fullName evidence="1">PRRP protein</fullName>
    </submittedName>
</protein>